<dbReference type="InterPro" id="IPR015947">
    <property type="entry name" value="PUA-like_sf"/>
</dbReference>
<sequence>MAIKVHTLKIAPKYLNAVVAGQKKAELRKNDRNYKVGDVLSLKEWSHGKYTGREWSAVITHVLPVNEVVAGFESWVVLSINSMSLFDVAAYLYTNGGLFQLLAEAKNGR</sequence>
<dbReference type="KEGG" id="see:SNSL254_A2943"/>
<dbReference type="RefSeq" id="WP_000985848.1">
    <property type="nucleotide sequence ID" value="NC_011080.1"/>
</dbReference>
<evidence type="ECO:0000313" key="3">
    <source>
        <dbReference type="Proteomes" id="UP000008824"/>
    </source>
</evidence>
<dbReference type="Gene3D" id="2.30.130.30">
    <property type="entry name" value="Hypothetical protein"/>
    <property type="match status" value="1"/>
</dbReference>
<dbReference type="HOGENOM" id="CLU_145949_1_1_6"/>
<gene>
    <name evidence="2" type="ordered locus">SNSL254_A2943</name>
</gene>
<dbReference type="AlphaFoldDB" id="A0A0H3BSG4"/>
<dbReference type="SUPFAM" id="SSF88697">
    <property type="entry name" value="PUA domain-like"/>
    <property type="match status" value="1"/>
</dbReference>
<evidence type="ECO:0000259" key="1">
    <source>
        <dbReference type="Pfam" id="PF12961"/>
    </source>
</evidence>
<organism evidence="2 3">
    <name type="scientific">Salmonella newport (strain SL254)</name>
    <dbReference type="NCBI Taxonomy" id="423368"/>
    <lineage>
        <taxon>Bacteria</taxon>
        <taxon>Pseudomonadati</taxon>
        <taxon>Pseudomonadota</taxon>
        <taxon>Gammaproteobacteria</taxon>
        <taxon>Enterobacterales</taxon>
        <taxon>Enterobacteriaceae</taxon>
        <taxon>Salmonella</taxon>
    </lineage>
</organism>
<dbReference type="InterPro" id="IPR039440">
    <property type="entry name" value="DUF3850"/>
</dbReference>
<reference evidence="2 3" key="1">
    <citation type="journal article" date="2011" name="J. Bacteriol.">
        <title>Comparative genomics of 28 Salmonella enterica isolates: evidence for CRISPR-mediated adaptive sublineage evolution.</title>
        <authorList>
            <person name="Fricke W.F."/>
            <person name="Mammel M.K."/>
            <person name="McDermott P.F."/>
            <person name="Tartera C."/>
            <person name="White D.G."/>
            <person name="Leclerc J.E."/>
            <person name="Ravel J."/>
            <person name="Cebula T.A."/>
        </authorList>
    </citation>
    <scope>NUCLEOTIDE SEQUENCE [LARGE SCALE GENOMIC DNA]</scope>
    <source>
        <strain evidence="2 3">SL254</strain>
    </source>
</reference>
<dbReference type="EMBL" id="CP001113">
    <property type="protein sequence ID" value="ACF63277.1"/>
    <property type="molecule type" value="Genomic_DNA"/>
</dbReference>
<name>A0A0H3BSG4_SALNS</name>
<dbReference type="Proteomes" id="UP000008824">
    <property type="component" value="Chromosome"/>
</dbReference>
<evidence type="ECO:0000313" key="2">
    <source>
        <dbReference type="EMBL" id="ACF63277.1"/>
    </source>
</evidence>
<protein>
    <submittedName>
        <fullName evidence="2">Gp91</fullName>
    </submittedName>
</protein>
<dbReference type="Pfam" id="PF12961">
    <property type="entry name" value="DUF3850"/>
    <property type="match status" value="1"/>
</dbReference>
<feature type="domain" description="DUF3850" evidence="1">
    <location>
        <begin position="5"/>
        <end position="80"/>
    </location>
</feature>
<proteinExistence type="predicted"/>
<accession>A0A0H3BSG4</accession>